<feature type="non-terminal residue" evidence="2">
    <location>
        <position position="1"/>
    </location>
</feature>
<evidence type="ECO:0000313" key="3">
    <source>
        <dbReference type="Proteomes" id="UP000092124"/>
    </source>
</evidence>
<feature type="compositionally biased region" description="Basic and acidic residues" evidence="1">
    <location>
        <begin position="10"/>
        <end position="24"/>
    </location>
</feature>
<feature type="non-terminal residue" evidence="2">
    <location>
        <position position="95"/>
    </location>
</feature>
<evidence type="ECO:0000256" key="1">
    <source>
        <dbReference type="SAM" id="MobiDB-lite"/>
    </source>
</evidence>
<sequence length="95" mass="10601">IQIPTQKPSDLVEAKPHGSTEPIKTKERLSEMGWGHSPSNNLFTHWTLFEFHARFCGDNAMYEKLTMLFGEVPGIGAEVLGLMGKGFTEDKLSVH</sequence>
<reference evidence="2 3" key="1">
    <citation type="submission" date="2016-06" db="EMBL/GenBank/DDBJ databases">
        <title>The Draft Genome Sequence and Annotation of the Desert Woodrat Neotoma lepida.</title>
        <authorList>
            <person name="Campbell M."/>
            <person name="Oakeson K.F."/>
            <person name="Yandell M."/>
            <person name="Halpert J.R."/>
            <person name="Dearing D."/>
        </authorList>
    </citation>
    <scope>NUCLEOTIDE SEQUENCE [LARGE SCALE GENOMIC DNA]</scope>
    <source>
        <strain evidence="2">417</strain>
        <tissue evidence="2">Liver</tissue>
    </source>
</reference>
<gene>
    <name evidence="2" type="ORF">A6R68_24234</name>
</gene>
<protein>
    <submittedName>
        <fullName evidence="2">Uncharacterized protein</fullName>
    </submittedName>
</protein>
<evidence type="ECO:0000313" key="2">
    <source>
        <dbReference type="EMBL" id="OBS81776.1"/>
    </source>
</evidence>
<organism evidence="2 3">
    <name type="scientific">Neotoma lepida</name>
    <name type="common">Desert woodrat</name>
    <dbReference type="NCBI Taxonomy" id="56216"/>
    <lineage>
        <taxon>Eukaryota</taxon>
        <taxon>Metazoa</taxon>
        <taxon>Chordata</taxon>
        <taxon>Craniata</taxon>
        <taxon>Vertebrata</taxon>
        <taxon>Euteleostomi</taxon>
        <taxon>Mammalia</taxon>
        <taxon>Eutheria</taxon>
        <taxon>Euarchontoglires</taxon>
        <taxon>Glires</taxon>
        <taxon>Rodentia</taxon>
        <taxon>Myomorpha</taxon>
        <taxon>Muroidea</taxon>
        <taxon>Cricetidae</taxon>
        <taxon>Neotominae</taxon>
        <taxon>Neotoma</taxon>
    </lineage>
</organism>
<name>A0A1A6HU54_NEOLE</name>
<keyword evidence="3" id="KW-1185">Reference proteome</keyword>
<dbReference type="Proteomes" id="UP000092124">
    <property type="component" value="Unassembled WGS sequence"/>
</dbReference>
<feature type="region of interest" description="Disordered" evidence="1">
    <location>
        <begin position="1"/>
        <end position="24"/>
    </location>
</feature>
<proteinExistence type="predicted"/>
<accession>A0A1A6HU54</accession>
<comment type="caution">
    <text evidence="2">The sequence shown here is derived from an EMBL/GenBank/DDBJ whole genome shotgun (WGS) entry which is preliminary data.</text>
</comment>
<dbReference type="EMBL" id="LZPO01009469">
    <property type="protein sequence ID" value="OBS81776.1"/>
    <property type="molecule type" value="Genomic_DNA"/>
</dbReference>
<dbReference type="AlphaFoldDB" id="A0A1A6HU54"/>